<reference evidence="17" key="1">
    <citation type="submission" date="2016-04" db="EMBL/GenBank/DDBJ databases">
        <authorList>
            <person name="Strapagiel D."/>
            <person name="Borowka P."/>
            <person name="Marciniak B."/>
            <person name="Bakula Z."/>
            <person name="Van Ingen J."/>
            <person name="Safianowska A."/>
            <person name="Dziadek J."/>
            <person name="Jagielski T."/>
        </authorList>
    </citation>
    <scope>NUCLEOTIDE SEQUENCE [LARGE SCALE GENOMIC DNA]</scope>
    <source>
        <strain evidence="17">1010001458</strain>
    </source>
</reference>
<evidence type="ECO:0000256" key="9">
    <source>
        <dbReference type="ARBA" id="ARBA00023118"/>
    </source>
</evidence>
<evidence type="ECO:0000256" key="1">
    <source>
        <dbReference type="ARBA" id="ARBA00022722"/>
    </source>
</evidence>
<evidence type="ECO:0000313" key="17">
    <source>
        <dbReference type="Proteomes" id="UP000077342"/>
    </source>
</evidence>
<evidence type="ECO:0000256" key="6">
    <source>
        <dbReference type="ARBA" id="ARBA00022842"/>
    </source>
</evidence>
<comment type="cofactor">
    <cofactor evidence="14">
        <name>Mg(2+)</name>
        <dbReference type="ChEBI" id="CHEBI:18420"/>
    </cofactor>
    <cofactor evidence="14">
        <name>Mn(2+)</name>
        <dbReference type="ChEBI" id="CHEBI:29035"/>
    </cofactor>
</comment>
<evidence type="ECO:0000256" key="7">
    <source>
        <dbReference type="ARBA" id="ARBA00023004"/>
    </source>
</evidence>
<feature type="binding site" evidence="14">
    <location>
        <position position="453"/>
    </location>
    <ligand>
        <name>Mn(2+)</name>
        <dbReference type="ChEBI" id="CHEBI:29035"/>
    </ligand>
</feature>
<evidence type="ECO:0000256" key="14">
    <source>
        <dbReference type="HAMAP-Rule" id="MF_01470"/>
    </source>
</evidence>
<dbReference type="NCBIfam" id="TIGR00287">
    <property type="entry name" value="cas1"/>
    <property type="match status" value="1"/>
</dbReference>
<dbReference type="InterPro" id="IPR011604">
    <property type="entry name" value="PDDEXK-like_dom_sf"/>
</dbReference>
<dbReference type="InterPro" id="IPR013343">
    <property type="entry name" value="CRISPR-assoc_prot_Cas4"/>
</dbReference>
<comment type="similarity">
    <text evidence="14">Belongs to the CRISPR-associated endonuclease Cas1 family.</text>
</comment>
<dbReference type="Gene3D" id="1.20.120.920">
    <property type="entry name" value="CRISPR-associated endonuclease Cas1, C-terminal domain"/>
    <property type="match status" value="1"/>
</dbReference>
<dbReference type="PANTHER" id="PTHR34353:SF2">
    <property type="entry name" value="CRISPR-ASSOCIATED ENDONUCLEASE CAS1 1"/>
    <property type="match status" value="1"/>
</dbReference>
<feature type="binding site" evidence="14">
    <location>
        <position position="366"/>
    </location>
    <ligand>
        <name>Mn(2+)</name>
        <dbReference type="ChEBI" id="CHEBI:29035"/>
    </ligand>
</feature>
<evidence type="ECO:0000256" key="13">
    <source>
        <dbReference type="ARBA" id="ARBA00038592"/>
    </source>
</evidence>
<organism evidence="16 17">
    <name type="scientific">Mycobacterium ostraviense</name>
    <dbReference type="NCBI Taxonomy" id="2738409"/>
    <lineage>
        <taxon>Bacteria</taxon>
        <taxon>Bacillati</taxon>
        <taxon>Actinomycetota</taxon>
        <taxon>Actinomycetes</taxon>
        <taxon>Mycobacteriales</taxon>
        <taxon>Mycobacteriaceae</taxon>
        <taxon>Mycobacterium</taxon>
    </lineage>
</organism>
<feature type="domain" description="DUF83" evidence="15">
    <location>
        <begin position="10"/>
        <end position="190"/>
    </location>
</feature>
<keyword evidence="2 14" id="KW-0479">Metal-binding</keyword>
<dbReference type="GO" id="GO:0043571">
    <property type="term" value="P:maintenance of CRISPR repeat elements"/>
    <property type="evidence" value="ECO:0007669"/>
    <property type="project" value="UniProtKB-UniRule"/>
</dbReference>
<evidence type="ECO:0000313" key="16">
    <source>
        <dbReference type="EMBL" id="KZS61460.1"/>
    </source>
</evidence>
<dbReference type="CDD" id="cd09634">
    <property type="entry name" value="Cas1_I-II-III"/>
    <property type="match status" value="1"/>
</dbReference>
<dbReference type="GO" id="GO:0046872">
    <property type="term" value="F:metal ion binding"/>
    <property type="evidence" value="ECO:0007669"/>
    <property type="project" value="UniProtKB-UniRule"/>
</dbReference>
<keyword evidence="7" id="KW-0408">Iron</keyword>
<comment type="function">
    <text evidence="14">CRISPR (clustered regularly interspaced short palindromic repeat), is an adaptive immune system that provides protection against mobile genetic elements (viruses, transposable elements and conjugative plasmids). CRISPR clusters contain spacers, sequences complementary to antecedent mobile elements, and target invading nucleic acids. CRISPR clusters are transcribed and processed into CRISPR RNA (crRNA). Acts as a dsDNA endonuclease. Involved in the integration of spacer DNA into the CRISPR cassette.</text>
</comment>
<dbReference type="GO" id="GO:0051607">
    <property type="term" value="P:defense response to virus"/>
    <property type="evidence" value="ECO:0007669"/>
    <property type="project" value="UniProtKB-UniRule"/>
</dbReference>
<dbReference type="GO" id="GO:0004519">
    <property type="term" value="F:endonuclease activity"/>
    <property type="evidence" value="ECO:0007669"/>
    <property type="project" value="UniProtKB-UniRule"/>
</dbReference>
<evidence type="ECO:0000256" key="2">
    <source>
        <dbReference type="ARBA" id="ARBA00022723"/>
    </source>
</evidence>
<keyword evidence="9 14" id="KW-0051">Antiviral defense</keyword>
<gene>
    <name evidence="14" type="primary">cas1</name>
    <name evidence="16" type="ORF">A4G28_22805</name>
</gene>
<dbReference type="Pfam" id="PF01867">
    <property type="entry name" value="Cas_Cas1"/>
    <property type="match status" value="1"/>
</dbReference>
<dbReference type="RefSeq" id="WP_075511276.1">
    <property type="nucleotide sequence ID" value="NZ_CP089224.1"/>
</dbReference>
<dbReference type="InterPro" id="IPR042206">
    <property type="entry name" value="CRISPR-assoc_Cas1_C"/>
</dbReference>
<accession>A0A163ZEV9</accession>
<keyword evidence="8" id="KW-0411">Iron-sulfur</keyword>
<dbReference type="InterPro" id="IPR050646">
    <property type="entry name" value="Cas1"/>
</dbReference>
<dbReference type="EMBL" id="LWCI01000115">
    <property type="protein sequence ID" value="KZS61460.1"/>
    <property type="molecule type" value="Genomic_DNA"/>
</dbReference>
<keyword evidence="5" id="KW-0269">Exonuclease</keyword>
<dbReference type="PANTHER" id="PTHR34353">
    <property type="entry name" value="CRISPR-ASSOCIATED ENDONUCLEASE CAS1 1"/>
    <property type="match status" value="1"/>
</dbReference>
<comment type="caution">
    <text evidence="16">The sequence shown here is derived from an EMBL/GenBank/DDBJ whole genome shotgun (WGS) entry which is preliminary data.</text>
</comment>
<name>A0A163ZEV9_9MYCO</name>
<keyword evidence="4 14" id="KW-0378">Hydrolase</keyword>
<dbReference type="GO" id="GO:0051536">
    <property type="term" value="F:iron-sulfur cluster binding"/>
    <property type="evidence" value="ECO:0007669"/>
    <property type="project" value="UniProtKB-KW"/>
</dbReference>
<dbReference type="GO" id="GO:0003677">
    <property type="term" value="F:DNA binding"/>
    <property type="evidence" value="ECO:0007669"/>
    <property type="project" value="UniProtKB-KW"/>
</dbReference>
<evidence type="ECO:0000256" key="12">
    <source>
        <dbReference type="ARBA" id="ARBA00033996"/>
    </source>
</evidence>
<feature type="binding site" evidence="14">
    <location>
        <position position="438"/>
    </location>
    <ligand>
        <name>Mn(2+)</name>
        <dbReference type="ChEBI" id="CHEBI:29035"/>
    </ligand>
</feature>
<keyword evidence="3 14" id="KW-0255">Endonuclease</keyword>
<dbReference type="Gene3D" id="3.100.10.20">
    <property type="entry name" value="CRISPR-associated endonuclease Cas1, N-terminal domain"/>
    <property type="match status" value="1"/>
</dbReference>
<evidence type="ECO:0000256" key="5">
    <source>
        <dbReference type="ARBA" id="ARBA00022839"/>
    </source>
</evidence>
<dbReference type="Gene3D" id="3.90.320.10">
    <property type="match status" value="1"/>
</dbReference>
<evidence type="ECO:0000259" key="15">
    <source>
        <dbReference type="Pfam" id="PF01930"/>
    </source>
</evidence>
<proteinExistence type="inferred from homology"/>
<dbReference type="Proteomes" id="UP000077342">
    <property type="component" value="Unassembled WGS sequence"/>
</dbReference>
<protein>
    <recommendedName>
        <fullName evidence="14">CRISPR-associated endonuclease Cas1</fullName>
        <ecNumber evidence="14">3.1.-.-</ecNumber>
    </recommendedName>
</protein>
<evidence type="ECO:0000256" key="3">
    <source>
        <dbReference type="ARBA" id="ARBA00022759"/>
    </source>
</evidence>
<keyword evidence="10 14" id="KW-0238">DNA-binding</keyword>
<dbReference type="InterPro" id="IPR022765">
    <property type="entry name" value="Dna2/Cas4_DUF83"/>
</dbReference>
<dbReference type="Pfam" id="PF01930">
    <property type="entry name" value="Cas_Cas4"/>
    <property type="match status" value="1"/>
</dbReference>
<sequence>MDEDLLPARMINEFVYCPRLFYLEWVEGRFADSDDTRVGQQVHRRVDTETGAAPLPEEGELTAARSVTLSSQELGVIAKIDVIEGIDGSVVPIDYKKGEPQADGTPWPSDEVQACIQGMVLRDNGYRSDRAELYYATPRRRVSVELTSERLARVTDVVAAARKVAQQSSAPLPLVNSPKCVRCSLVGLCLPDETNALLARQEQPPRRLVPRDPDQRPVYITEPGSFVGVRSARLEVTRDKEKIASFRLIDVQQLVVFGRVQVSTQALHECFARDIPVLWMSTGGWLQGFAVGQISRYVEVRRRQTAAHAQGGNGLAQRMIAGKIANCRTLLRRNTRADVAATVAALKQLSASAGECDDFAALLGIEGAAARLYFSEFAKMLSNSCGEVAAQFSVLGRNRRPPPDPLNALLSFCYSMLTKDLVAVIVGVGLDPYLGVFHRSRYGRPALALDLAEEFRPLIADSVVIGVLNNGEIGPRDFIRRAGAVALTSQGRKTVLKAYERRLETKIRHPVFGYQVSYRRVLDVQARILAAVLVGELPEYVPMVTR</sequence>
<keyword evidence="17" id="KW-1185">Reference proteome</keyword>
<evidence type="ECO:0000256" key="10">
    <source>
        <dbReference type="ARBA" id="ARBA00023125"/>
    </source>
</evidence>
<keyword evidence="1 14" id="KW-0540">Nuclease</keyword>
<dbReference type="InterPro" id="IPR042211">
    <property type="entry name" value="CRISPR-assoc_Cas1_N"/>
</dbReference>
<evidence type="ECO:0000256" key="4">
    <source>
        <dbReference type="ARBA" id="ARBA00022801"/>
    </source>
</evidence>
<dbReference type="AlphaFoldDB" id="A0A163ZEV9"/>
<dbReference type="GO" id="GO:0004527">
    <property type="term" value="F:exonuclease activity"/>
    <property type="evidence" value="ECO:0007669"/>
    <property type="project" value="UniProtKB-KW"/>
</dbReference>
<evidence type="ECO:0000256" key="8">
    <source>
        <dbReference type="ARBA" id="ARBA00023014"/>
    </source>
</evidence>
<evidence type="ECO:0000256" key="11">
    <source>
        <dbReference type="ARBA" id="ARBA00023211"/>
    </source>
</evidence>
<keyword evidence="11 14" id="KW-0464">Manganese</keyword>
<comment type="subunit">
    <text evidence="13 14">Homodimer, forms a heterotetramer with a Cas2 homodimer.</text>
</comment>
<dbReference type="EC" id="3.1.-.-" evidence="14"/>
<dbReference type="NCBIfam" id="TIGR00372">
    <property type="entry name" value="cas4"/>
    <property type="match status" value="1"/>
</dbReference>
<comment type="catalytic activity">
    <reaction evidence="12">
        <text>exonucleolytic cleavage in the 5'- to 3'-direction to yield nucleoside 3'-phosphates.</text>
        <dbReference type="EC" id="3.1.12.1"/>
    </reaction>
</comment>
<keyword evidence="6 14" id="KW-0460">Magnesium</keyword>
<dbReference type="HAMAP" id="MF_01470">
    <property type="entry name" value="Cas1"/>
    <property type="match status" value="1"/>
</dbReference>
<dbReference type="InterPro" id="IPR002729">
    <property type="entry name" value="CRISPR-assoc_Cas1"/>
</dbReference>